<comment type="subunit">
    <text evidence="3">Monomer.</text>
</comment>
<dbReference type="EMBL" id="JABFUD020000013">
    <property type="protein sequence ID" value="KAI5071460.1"/>
    <property type="molecule type" value="Genomic_DNA"/>
</dbReference>
<comment type="caution">
    <text evidence="8">The sequence shown here is derived from an EMBL/GenBank/DDBJ whole genome shotgun (WGS) entry which is preliminary data.</text>
</comment>
<protein>
    <recommendedName>
        <fullName evidence="7">MD-2-related lipid-recognition domain-containing protein</fullName>
    </recommendedName>
</protein>
<keyword evidence="9" id="KW-1185">Reference proteome</keyword>
<dbReference type="InterPro" id="IPR003172">
    <property type="entry name" value="ML_dom"/>
</dbReference>
<accession>A0A9D4UP17</accession>
<evidence type="ECO:0000256" key="1">
    <source>
        <dbReference type="ARBA" id="ARBA00002053"/>
    </source>
</evidence>
<evidence type="ECO:0000256" key="2">
    <source>
        <dbReference type="ARBA" id="ARBA00006370"/>
    </source>
</evidence>
<comment type="function">
    <text evidence="1">Catalyzes the intermembrane transfer of phosphatidylglycerol and phosphatidylinositol.</text>
</comment>
<sequence>MISCLFSNCPTPFPLPSKTKASPMILHFREFFKNRRARWQAVALPPHATLGIWNLPRHLQATLTPPPPSPFSPSTFFPFSDREPWVDTTNKDDILEDELRQNQILKMSSSPMRMLMIVLGLVLLLSAADATTTWSLCSSTEDYRVAVKGVTINPDPVVRGSEALFEIPAVAKETIEGGSVTIQVYYLGMRVHTEEDDLCVRTSCPIAPGDFSIESKEGLPSYTPPGSYRLDMRIHNLDGDMLTCLKINFRITAPDTFLGF</sequence>
<dbReference type="Gene3D" id="2.60.40.770">
    <property type="match status" value="1"/>
</dbReference>
<evidence type="ECO:0000259" key="7">
    <source>
        <dbReference type="SMART" id="SM00737"/>
    </source>
</evidence>
<dbReference type="GO" id="GO:0015918">
    <property type="term" value="P:sterol transport"/>
    <property type="evidence" value="ECO:0007669"/>
    <property type="project" value="InterPro"/>
</dbReference>
<dbReference type="SMART" id="SM00737">
    <property type="entry name" value="ML"/>
    <property type="match status" value="1"/>
</dbReference>
<name>A0A9D4UP17_ADICA</name>
<dbReference type="OrthoDB" id="6409159at2759"/>
<evidence type="ECO:0000313" key="8">
    <source>
        <dbReference type="EMBL" id="KAI5071460.1"/>
    </source>
</evidence>
<comment type="similarity">
    <text evidence="2">Belongs to the NPC2 family.</text>
</comment>
<keyword evidence="5" id="KW-0732">Signal</keyword>
<feature type="domain" description="MD-2-related lipid-recognition" evidence="7">
    <location>
        <begin position="134"/>
        <end position="249"/>
    </location>
</feature>
<keyword evidence="4" id="KW-0813">Transport</keyword>
<organism evidence="8 9">
    <name type="scientific">Adiantum capillus-veneris</name>
    <name type="common">Maidenhair fern</name>
    <dbReference type="NCBI Taxonomy" id="13818"/>
    <lineage>
        <taxon>Eukaryota</taxon>
        <taxon>Viridiplantae</taxon>
        <taxon>Streptophyta</taxon>
        <taxon>Embryophyta</taxon>
        <taxon>Tracheophyta</taxon>
        <taxon>Polypodiopsida</taxon>
        <taxon>Polypodiidae</taxon>
        <taxon>Polypodiales</taxon>
        <taxon>Pteridineae</taxon>
        <taxon>Pteridaceae</taxon>
        <taxon>Vittarioideae</taxon>
        <taxon>Adiantum</taxon>
    </lineage>
</organism>
<keyword evidence="6" id="KW-0445">Lipid transport</keyword>
<evidence type="ECO:0000256" key="6">
    <source>
        <dbReference type="ARBA" id="ARBA00023055"/>
    </source>
</evidence>
<dbReference type="InterPro" id="IPR039670">
    <property type="entry name" value="NPC2-like"/>
</dbReference>
<evidence type="ECO:0000256" key="3">
    <source>
        <dbReference type="ARBA" id="ARBA00011245"/>
    </source>
</evidence>
<dbReference type="InterPro" id="IPR014756">
    <property type="entry name" value="Ig_E-set"/>
</dbReference>
<dbReference type="SUPFAM" id="SSF81296">
    <property type="entry name" value="E set domains"/>
    <property type="match status" value="1"/>
</dbReference>
<evidence type="ECO:0000313" key="9">
    <source>
        <dbReference type="Proteomes" id="UP000886520"/>
    </source>
</evidence>
<reference evidence="8" key="1">
    <citation type="submission" date="2021-01" db="EMBL/GenBank/DDBJ databases">
        <title>Adiantum capillus-veneris genome.</title>
        <authorList>
            <person name="Fang Y."/>
            <person name="Liao Q."/>
        </authorList>
    </citation>
    <scope>NUCLEOTIDE SEQUENCE</scope>
    <source>
        <strain evidence="8">H3</strain>
        <tissue evidence="8">Leaf</tissue>
    </source>
</reference>
<proteinExistence type="inferred from homology"/>
<dbReference type="GO" id="GO:0032934">
    <property type="term" value="F:sterol binding"/>
    <property type="evidence" value="ECO:0007669"/>
    <property type="project" value="InterPro"/>
</dbReference>
<evidence type="ECO:0000256" key="4">
    <source>
        <dbReference type="ARBA" id="ARBA00022448"/>
    </source>
</evidence>
<evidence type="ECO:0000256" key="5">
    <source>
        <dbReference type="ARBA" id="ARBA00022729"/>
    </source>
</evidence>
<gene>
    <name evidence="8" type="ORF">GOP47_0013711</name>
</gene>
<dbReference type="PANTHER" id="PTHR11306">
    <property type="entry name" value="NIEMANN PICK TYPE C2 PROTEIN NPC2-RELATED"/>
    <property type="match status" value="1"/>
</dbReference>
<dbReference type="Pfam" id="PF02221">
    <property type="entry name" value="E1_DerP2_DerF2"/>
    <property type="match status" value="1"/>
</dbReference>
<dbReference type="PANTHER" id="PTHR11306:SF0">
    <property type="entry name" value="PHOSPHATIDYLGLYCEROL_PHOSPHATIDYLINOSITOL TRANSFER PROTEIN"/>
    <property type="match status" value="1"/>
</dbReference>
<dbReference type="Proteomes" id="UP000886520">
    <property type="component" value="Chromosome 13"/>
</dbReference>
<dbReference type="AlphaFoldDB" id="A0A9D4UP17"/>